<feature type="coiled-coil region" evidence="1">
    <location>
        <begin position="13"/>
        <end position="47"/>
    </location>
</feature>
<dbReference type="EMBL" id="FPHB01000048">
    <property type="protein sequence ID" value="SFV60123.1"/>
    <property type="molecule type" value="Genomic_DNA"/>
</dbReference>
<keyword evidence="1" id="KW-0175">Coiled coil</keyword>
<name>A0A1W1C2Y6_9ZZZZ</name>
<sequence length="140" mass="16607">MKTRFSSIVKYKHSRMQEDEAALQKALTRLQNAKRELERSIKELKTLNAPQNGNMQSFLASRTLRDAQFRLIEKNREWVAFEQKQVEAMQMQLKESMIEYEKFKYLEAKEIEKMQKALALAESKRLDELAMISYNQKEAI</sequence>
<evidence type="ECO:0000313" key="2">
    <source>
        <dbReference type="EMBL" id="SFV60123.1"/>
    </source>
</evidence>
<evidence type="ECO:0000256" key="1">
    <source>
        <dbReference type="SAM" id="Coils"/>
    </source>
</evidence>
<dbReference type="AlphaFoldDB" id="A0A1W1C2Y6"/>
<protein>
    <recommendedName>
        <fullName evidence="3">Flagellar FliJ protein</fullName>
    </recommendedName>
</protein>
<reference evidence="2" key="1">
    <citation type="submission" date="2016-10" db="EMBL/GenBank/DDBJ databases">
        <authorList>
            <person name="de Groot N.N."/>
        </authorList>
    </citation>
    <scope>NUCLEOTIDE SEQUENCE</scope>
</reference>
<dbReference type="InterPro" id="IPR012823">
    <property type="entry name" value="Flagell_FliJ"/>
</dbReference>
<dbReference type="Pfam" id="PF02050">
    <property type="entry name" value="FliJ"/>
    <property type="match status" value="1"/>
</dbReference>
<proteinExistence type="predicted"/>
<dbReference type="GO" id="GO:0071973">
    <property type="term" value="P:bacterial-type flagellum-dependent cell motility"/>
    <property type="evidence" value="ECO:0007669"/>
    <property type="project" value="InterPro"/>
</dbReference>
<accession>A0A1W1C2Y6</accession>
<gene>
    <name evidence="2" type="ORF">MNB_SM-7-707</name>
</gene>
<dbReference type="GO" id="GO:0009288">
    <property type="term" value="C:bacterial-type flagellum"/>
    <property type="evidence" value="ECO:0007669"/>
    <property type="project" value="InterPro"/>
</dbReference>
<organism evidence="2">
    <name type="scientific">hydrothermal vent metagenome</name>
    <dbReference type="NCBI Taxonomy" id="652676"/>
    <lineage>
        <taxon>unclassified sequences</taxon>
        <taxon>metagenomes</taxon>
        <taxon>ecological metagenomes</taxon>
    </lineage>
</organism>
<evidence type="ECO:0008006" key="3">
    <source>
        <dbReference type="Google" id="ProtNLM"/>
    </source>
</evidence>